<reference evidence="1 2" key="1">
    <citation type="submission" date="2019-01" db="EMBL/GenBank/DDBJ databases">
        <title>Genomes sequencing and comparative genomics of infectious freshwater microsporidia, Cucumispora dikerogammari and Thelohania contejeani.</title>
        <authorList>
            <person name="Cormier A."/>
            <person name="Giraud I."/>
            <person name="Wattier R."/>
            <person name="Teixeira M."/>
            <person name="Grandjean F."/>
            <person name="Rigaud T."/>
            <person name="Cordaux R."/>
        </authorList>
    </citation>
    <scope>NUCLEOTIDE SEQUENCE [LARGE SCALE GENOMIC DNA]</scope>
    <source>
        <strain evidence="1">T1</strain>
        <tissue evidence="1">Spores</tissue>
    </source>
</reference>
<accession>A0ABQ7HXC3</accession>
<keyword evidence="2" id="KW-1185">Reference proteome</keyword>
<dbReference type="EMBL" id="SBIQ01000178">
    <property type="protein sequence ID" value="KAF7682798.1"/>
    <property type="molecule type" value="Genomic_DNA"/>
</dbReference>
<sequence>MTILKTILLIVDSTIESSPRDIFEAVQKRFYRIPRSSWKKAWDSFCEIGEEEFKRRAHLIKREILLDNSSPTGKRRKFDVQEQQLSLLFASSVYKELKIKFLNKI</sequence>
<dbReference type="Proteomes" id="UP001516464">
    <property type="component" value="Unassembled WGS sequence"/>
</dbReference>
<comment type="caution">
    <text evidence="1">The sequence shown here is derived from an EMBL/GenBank/DDBJ whole genome shotgun (WGS) entry which is preliminary data.</text>
</comment>
<evidence type="ECO:0000313" key="1">
    <source>
        <dbReference type="EMBL" id="KAF7682798.1"/>
    </source>
</evidence>
<gene>
    <name evidence="1" type="ORF">TCON_1985</name>
</gene>
<name>A0ABQ7HXC3_9MICR</name>
<organism evidence="1 2">
    <name type="scientific">Astathelohania contejeani</name>
    <dbReference type="NCBI Taxonomy" id="164912"/>
    <lineage>
        <taxon>Eukaryota</taxon>
        <taxon>Fungi</taxon>
        <taxon>Fungi incertae sedis</taxon>
        <taxon>Microsporidia</taxon>
        <taxon>Astathelohaniidae</taxon>
        <taxon>Astathelohania</taxon>
    </lineage>
</organism>
<protein>
    <submittedName>
        <fullName evidence="1">Uncharacterized protein</fullName>
    </submittedName>
</protein>
<evidence type="ECO:0000313" key="2">
    <source>
        <dbReference type="Proteomes" id="UP001516464"/>
    </source>
</evidence>
<proteinExistence type="predicted"/>